<name>A0A8S1HT97_9PELO</name>
<keyword evidence="3" id="KW-1185">Reference proteome</keyword>
<gene>
    <name evidence="2" type="ORF">CAUJ_LOCUS12189</name>
</gene>
<accession>A0A8S1HT97</accession>
<keyword evidence="1" id="KW-1133">Transmembrane helix</keyword>
<evidence type="ECO:0000313" key="3">
    <source>
        <dbReference type="Proteomes" id="UP000835052"/>
    </source>
</evidence>
<feature type="transmembrane region" description="Helical" evidence="1">
    <location>
        <begin position="12"/>
        <end position="34"/>
    </location>
</feature>
<reference evidence="2" key="1">
    <citation type="submission" date="2020-10" db="EMBL/GenBank/DDBJ databases">
        <authorList>
            <person name="Kikuchi T."/>
        </authorList>
    </citation>
    <scope>NUCLEOTIDE SEQUENCE</scope>
    <source>
        <strain evidence="2">NKZ352</strain>
    </source>
</reference>
<keyword evidence="1" id="KW-0812">Transmembrane</keyword>
<evidence type="ECO:0000256" key="1">
    <source>
        <dbReference type="SAM" id="Phobius"/>
    </source>
</evidence>
<proteinExistence type="predicted"/>
<sequence length="108" mass="12571">MQTKVNEERPPVWICLVLVYSTPFVLFFVLIFLIKWRPFNEFSSILAWIRWYCSFSPRIFVTEFASVEREPILIIDAESLSSISTSTSPFLLRERQTDSSASIQTISV</sequence>
<protein>
    <recommendedName>
        <fullName evidence="4">Transmembrane protein</fullName>
    </recommendedName>
</protein>
<dbReference type="AlphaFoldDB" id="A0A8S1HT97"/>
<comment type="caution">
    <text evidence="2">The sequence shown here is derived from an EMBL/GenBank/DDBJ whole genome shotgun (WGS) entry which is preliminary data.</text>
</comment>
<keyword evidence="1" id="KW-0472">Membrane</keyword>
<evidence type="ECO:0008006" key="4">
    <source>
        <dbReference type="Google" id="ProtNLM"/>
    </source>
</evidence>
<dbReference type="Proteomes" id="UP000835052">
    <property type="component" value="Unassembled WGS sequence"/>
</dbReference>
<dbReference type="OrthoDB" id="5771827at2759"/>
<dbReference type="EMBL" id="CAJGYM010000070">
    <property type="protein sequence ID" value="CAD6196274.1"/>
    <property type="molecule type" value="Genomic_DNA"/>
</dbReference>
<organism evidence="2 3">
    <name type="scientific">Caenorhabditis auriculariae</name>
    <dbReference type="NCBI Taxonomy" id="2777116"/>
    <lineage>
        <taxon>Eukaryota</taxon>
        <taxon>Metazoa</taxon>
        <taxon>Ecdysozoa</taxon>
        <taxon>Nematoda</taxon>
        <taxon>Chromadorea</taxon>
        <taxon>Rhabditida</taxon>
        <taxon>Rhabditina</taxon>
        <taxon>Rhabditomorpha</taxon>
        <taxon>Rhabditoidea</taxon>
        <taxon>Rhabditidae</taxon>
        <taxon>Peloderinae</taxon>
        <taxon>Caenorhabditis</taxon>
    </lineage>
</organism>
<evidence type="ECO:0000313" key="2">
    <source>
        <dbReference type="EMBL" id="CAD6196274.1"/>
    </source>
</evidence>